<feature type="chain" id="PRO_5036788833" evidence="1">
    <location>
        <begin position="32"/>
        <end position="310"/>
    </location>
</feature>
<feature type="signal peptide" evidence="1">
    <location>
        <begin position="1"/>
        <end position="31"/>
    </location>
</feature>
<comment type="caution">
    <text evidence="2">The sequence shown here is derived from an EMBL/GenBank/DDBJ whole genome shotgun (WGS) entry which is preliminary data.</text>
</comment>
<dbReference type="Proteomes" id="UP000632740">
    <property type="component" value="Unassembled WGS sequence"/>
</dbReference>
<gene>
    <name evidence="2" type="ORF">Cch01nite_35340</name>
</gene>
<keyword evidence="3" id="KW-1185">Reference proteome</keyword>
<keyword evidence="1" id="KW-0732">Signal</keyword>
<evidence type="ECO:0000256" key="1">
    <source>
        <dbReference type="SAM" id="SignalP"/>
    </source>
</evidence>
<evidence type="ECO:0000313" key="3">
    <source>
        <dbReference type="Proteomes" id="UP000632740"/>
    </source>
</evidence>
<dbReference type="EMBL" id="BONK01000013">
    <property type="protein sequence ID" value="GIG22810.1"/>
    <property type="molecule type" value="Genomic_DNA"/>
</dbReference>
<accession>A0A919P502</accession>
<reference evidence="2" key="1">
    <citation type="submission" date="2021-01" db="EMBL/GenBank/DDBJ databases">
        <title>Whole genome shotgun sequence of Cellulomonas chitinilytica NBRC 110799.</title>
        <authorList>
            <person name="Komaki H."/>
            <person name="Tamura T."/>
        </authorList>
    </citation>
    <scope>NUCLEOTIDE SEQUENCE</scope>
    <source>
        <strain evidence="2">NBRC 110799</strain>
    </source>
</reference>
<organism evidence="2 3">
    <name type="scientific">Cellulomonas chitinilytica</name>
    <dbReference type="NCBI Taxonomy" id="398759"/>
    <lineage>
        <taxon>Bacteria</taxon>
        <taxon>Bacillati</taxon>
        <taxon>Actinomycetota</taxon>
        <taxon>Actinomycetes</taxon>
        <taxon>Micrococcales</taxon>
        <taxon>Cellulomonadaceae</taxon>
        <taxon>Cellulomonas</taxon>
    </lineage>
</organism>
<dbReference type="AlphaFoldDB" id="A0A919P502"/>
<name>A0A919P502_9CELL</name>
<protein>
    <submittedName>
        <fullName evidence="2">Uncharacterized protein</fullName>
    </submittedName>
</protein>
<sequence length="310" mass="31581">MRRVIRAGRSTALLATAALALTIGVGTGADAAPSAPDRVADQIERVAPKASLRDFARGRDGRFTAGGRVDVAAPESTSGVVVLRSVEGASVTLGLPREATAAAKVAQDGTAVYAGRSVDVAVQATTTGARVLTVLSSKDAPSTYTYGLADGVVPVINPDGSATLTVPVGAATVIDLATVQAPWAKDAEGRRVPTHFESTADGLVQVVEHAGADLTYPVVADPHVDLNWANFTVTLSQAEQRILLAGDVTGLGTAICAVAAPVCVPAAALLASGLQWLFERGSICTGSKPRLRMVAPYTFPIGGAVFGCVK</sequence>
<proteinExistence type="predicted"/>
<evidence type="ECO:0000313" key="2">
    <source>
        <dbReference type="EMBL" id="GIG22810.1"/>
    </source>
</evidence>